<feature type="chain" id="PRO_5002350682" description="Kazal-like domain-containing protein" evidence="1">
    <location>
        <begin position="27"/>
        <end position="78"/>
    </location>
</feature>
<organism evidence="2 3">
    <name type="scientific">Leersia perrieri</name>
    <dbReference type="NCBI Taxonomy" id="77586"/>
    <lineage>
        <taxon>Eukaryota</taxon>
        <taxon>Viridiplantae</taxon>
        <taxon>Streptophyta</taxon>
        <taxon>Embryophyta</taxon>
        <taxon>Tracheophyta</taxon>
        <taxon>Spermatophyta</taxon>
        <taxon>Magnoliopsida</taxon>
        <taxon>Liliopsida</taxon>
        <taxon>Poales</taxon>
        <taxon>Poaceae</taxon>
        <taxon>BOP clade</taxon>
        <taxon>Oryzoideae</taxon>
        <taxon>Oryzeae</taxon>
        <taxon>Oryzinae</taxon>
        <taxon>Leersia</taxon>
    </lineage>
</organism>
<proteinExistence type="predicted"/>
<accession>A0A0D9XQZ0</accession>
<evidence type="ECO:0008006" key="4">
    <source>
        <dbReference type="Google" id="ProtNLM"/>
    </source>
</evidence>
<evidence type="ECO:0000256" key="1">
    <source>
        <dbReference type="SAM" id="SignalP"/>
    </source>
</evidence>
<keyword evidence="1" id="KW-0732">Signal</keyword>
<dbReference type="Proteomes" id="UP000032180">
    <property type="component" value="Chromosome 11"/>
</dbReference>
<dbReference type="HOGENOM" id="CLU_2487286_0_0_1"/>
<dbReference type="Gramene" id="LPERR11G07680.1">
    <property type="protein sequence ID" value="LPERR11G07680.1"/>
    <property type="gene ID" value="LPERR11G07680"/>
</dbReference>
<dbReference type="EnsemblPlants" id="LPERR11G07680.1">
    <property type="protein sequence ID" value="LPERR11G07680.1"/>
    <property type="gene ID" value="LPERR11G07680"/>
</dbReference>
<reference evidence="2" key="3">
    <citation type="submission" date="2015-04" db="UniProtKB">
        <authorList>
            <consortium name="EnsemblPlants"/>
        </authorList>
    </citation>
    <scope>IDENTIFICATION</scope>
</reference>
<keyword evidence="3" id="KW-1185">Reference proteome</keyword>
<name>A0A0D9XQZ0_9ORYZ</name>
<protein>
    <recommendedName>
        <fullName evidence="4">Kazal-like domain-containing protein</fullName>
    </recommendedName>
</protein>
<evidence type="ECO:0000313" key="3">
    <source>
        <dbReference type="Proteomes" id="UP000032180"/>
    </source>
</evidence>
<reference evidence="2 3" key="1">
    <citation type="submission" date="2012-08" db="EMBL/GenBank/DDBJ databases">
        <title>Oryza genome evolution.</title>
        <authorList>
            <person name="Wing R.A."/>
        </authorList>
    </citation>
    <scope>NUCLEOTIDE SEQUENCE</scope>
</reference>
<dbReference type="AlphaFoldDB" id="A0A0D9XQZ0"/>
<feature type="signal peptide" evidence="1">
    <location>
        <begin position="1"/>
        <end position="26"/>
    </location>
</feature>
<sequence>MASSAALKIVATALMLVILISTPASADVAPCAPFFPVCGPLCDTPCFKICFTRCIYFLQFNVLFCQQQCATNSPWCGN</sequence>
<reference evidence="3" key="2">
    <citation type="submission" date="2013-12" db="EMBL/GenBank/DDBJ databases">
        <authorList>
            <person name="Yu Y."/>
            <person name="Lee S."/>
            <person name="de Baynast K."/>
            <person name="Wissotski M."/>
            <person name="Liu L."/>
            <person name="Talag J."/>
            <person name="Goicoechea J."/>
            <person name="Angelova A."/>
            <person name="Jetty R."/>
            <person name="Kudrna D."/>
            <person name="Golser W."/>
            <person name="Rivera L."/>
            <person name="Zhang J."/>
            <person name="Wing R."/>
        </authorList>
    </citation>
    <scope>NUCLEOTIDE SEQUENCE</scope>
</reference>
<evidence type="ECO:0000313" key="2">
    <source>
        <dbReference type="EnsemblPlants" id="LPERR11G07680.1"/>
    </source>
</evidence>